<comment type="catalytic activity">
    <reaction evidence="9 11">
        <text>dTMP + ATP = dTDP + ADP</text>
        <dbReference type="Rhea" id="RHEA:13517"/>
        <dbReference type="ChEBI" id="CHEBI:30616"/>
        <dbReference type="ChEBI" id="CHEBI:58369"/>
        <dbReference type="ChEBI" id="CHEBI:63528"/>
        <dbReference type="ChEBI" id="CHEBI:456216"/>
        <dbReference type="EC" id="2.7.4.9"/>
    </reaction>
</comment>
<protein>
    <recommendedName>
        <fullName evidence="3 11">Thymidylate kinase</fullName>
        <ecNumber evidence="2 11">2.7.4.9</ecNumber>
    </recommendedName>
    <alternativeName>
        <fullName evidence="11">dTMP kinase</fullName>
    </alternativeName>
</protein>
<dbReference type="FunFam" id="3.40.50.300:FF:000225">
    <property type="entry name" value="Thymidylate kinase"/>
    <property type="match status" value="1"/>
</dbReference>
<dbReference type="GO" id="GO:0005524">
    <property type="term" value="F:ATP binding"/>
    <property type="evidence" value="ECO:0007669"/>
    <property type="project" value="UniProtKB-UniRule"/>
</dbReference>
<evidence type="ECO:0000256" key="2">
    <source>
        <dbReference type="ARBA" id="ARBA00012980"/>
    </source>
</evidence>
<evidence type="ECO:0000256" key="1">
    <source>
        <dbReference type="ARBA" id="ARBA00009776"/>
    </source>
</evidence>
<dbReference type="Gene3D" id="3.40.50.300">
    <property type="entry name" value="P-loop containing nucleotide triphosphate hydrolases"/>
    <property type="match status" value="1"/>
</dbReference>
<dbReference type="PANTHER" id="PTHR10344">
    <property type="entry name" value="THYMIDYLATE KINASE"/>
    <property type="match status" value="1"/>
</dbReference>
<feature type="binding site" evidence="11">
    <location>
        <begin position="16"/>
        <end position="23"/>
    </location>
    <ligand>
        <name>ATP</name>
        <dbReference type="ChEBI" id="CHEBI:30616"/>
    </ligand>
</feature>
<keyword evidence="4 11" id="KW-0808">Transferase</keyword>
<keyword evidence="6 11" id="KW-0547">Nucleotide-binding</keyword>
<keyword evidence="5 11" id="KW-0545">Nucleotide biosynthesis</keyword>
<dbReference type="GO" id="GO:0005829">
    <property type="term" value="C:cytosol"/>
    <property type="evidence" value="ECO:0007669"/>
    <property type="project" value="TreeGrafter"/>
</dbReference>
<dbReference type="InterPro" id="IPR039430">
    <property type="entry name" value="Thymidylate_kin-like_dom"/>
</dbReference>
<feature type="domain" description="Thymidylate kinase-like" evidence="12">
    <location>
        <begin position="14"/>
        <end position="202"/>
    </location>
</feature>
<reference evidence="13" key="2">
    <citation type="submission" date="2020-09" db="EMBL/GenBank/DDBJ databases">
        <authorList>
            <person name="Sun Q."/>
            <person name="Ohkuma M."/>
        </authorList>
    </citation>
    <scope>NUCLEOTIDE SEQUENCE</scope>
    <source>
        <strain evidence="13">JCM 14371</strain>
    </source>
</reference>
<keyword evidence="7 11" id="KW-0418">Kinase</keyword>
<sequence>MRVRGARVSLFVTLEGPEGAGKSTQLRLLAARLEAAGVTPVLTREPGGTDIGTQLRALVLDTRSLMDPMTEFLIYSASRAQLVREVVRPTLASGGVVVCDRYVDSSYAYQGYGRGLDLRHLRAVSDAATGGLLPHLTVLLDLDPATGLTRAARVGTPDRIEAAGLVFHERVRAGFQALAQADPARFLTLDATRPEGEISDRIWAAVGPHLP</sequence>
<dbReference type="InterPro" id="IPR018094">
    <property type="entry name" value="Thymidylate_kinase"/>
</dbReference>
<evidence type="ECO:0000256" key="7">
    <source>
        <dbReference type="ARBA" id="ARBA00022777"/>
    </source>
</evidence>
<dbReference type="GO" id="GO:0006227">
    <property type="term" value="P:dUDP biosynthetic process"/>
    <property type="evidence" value="ECO:0007669"/>
    <property type="project" value="TreeGrafter"/>
</dbReference>
<gene>
    <name evidence="11 13" type="primary">tmk</name>
    <name evidence="13" type="ORF">GCM10008939_03240</name>
</gene>
<dbReference type="EMBL" id="BMOE01000001">
    <property type="protein sequence ID" value="GGJ62729.1"/>
    <property type="molecule type" value="Genomic_DNA"/>
</dbReference>
<evidence type="ECO:0000256" key="6">
    <source>
        <dbReference type="ARBA" id="ARBA00022741"/>
    </source>
</evidence>
<evidence type="ECO:0000313" key="13">
    <source>
        <dbReference type="EMBL" id="GGJ62729.1"/>
    </source>
</evidence>
<dbReference type="HAMAP" id="MF_00165">
    <property type="entry name" value="Thymidylate_kinase"/>
    <property type="match status" value="1"/>
</dbReference>
<dbReference type="GO" id="GO:0004798">
    <property type="term" value="F:dTMP kinase activity"/>
    <property type="evidence" value="ECO:0007669"/>
    <property type="project" value="UniProtKB-UniRule"/>
</dbReference>
<evidence type="ECO:0000256" key="3">
    <source>
        <dbReference type="ARBA" id="ARBA00017144"/>
    </source>
</evidence>
<evidence type="ECO:0000256" key="9">
    <source>
        <dbReference type="ARBA" id="ARBA00048743"/>
    </source>
</evidence>
<dbReference type="GO" id="GO:0006235">
    <property type="term" value="P:dTTP biosynthetic process"/>
    <property type="evidence" value="ECO:0007669"/>
    <property type="project" value="UniProtKB-UniRule"/>
</dbReference>
<evidence type="ECO:0000259" key="12">
    <source>
        <dbReference type="Pfam" id="PF02223"/>
    </source>
</evidence>
<evidence type="ECO:0000256" key="4">
    <source>
        <dbReference type="ARBA" id="ARBA00022679"/>
    </source>
</evidence>
<name>A0A917P5N1_9DEIO</name>
<evidence type="ECO:0000256" key="10">
    <source>
        <dbReference type="ARBA" id="ARBA00057735"/>
    </source>
</evidence>
<evidence type="ECO:0000256" key="5">
    <source>
        <dbReference type="ARBA" id="ARBA00022727"/>
    </source>
</evidence>
<dbReference type="NCBIfam" id="TIGR00041">
    <property type="entry name" value="DTMP_kinase"/>
    <property type="match status" value="1"/>
</dbReference>
<dbReference type="CDD" id="cd01672">
    <property type="entry name" value="TMPK"/>
    <property type="match status" value="1"/>
</dbReference>
<evidence type="ECO:0000313" key="14">
    <source>
        <dbReference type="Proteomes" id="UP000635726"/>
    </source>
</evidence>
<comment type="function">
    <text evidence="10 11">Phosphorylation of dTMP to form dTDP in both de novo and salvage pathways of dTTP synthesis.</text>
</comment>
<dbReference type="EC" id="2.7.4.9" evidence="2 11"/>
<dbReference type="Pfam" id="PF02223">
    <property type="entry name" value="Thymidylate_kin"/>
    <property type="match status" value="1"/>
</dbReference>
<evidence type="ECO:0000256" key="11">
    <source>
        <dbReference type="HAMAP-Rule" id="MF_00165"/>
    </source>
</evidence>
<accession>A0A917P5N1</accession>
<dbReference type="GO" id="GO:0006233">
    <property type="term" value="P:dTDP biosynthetic process"/>
    <property type="evidence" value="ECO:0007669"/>
    <property type="project" value="InterPro"/>
</dbReference>
<dbReference type="PANTHER" id="PTHR10344:SF4">
    <property type="entry name" value="UMP-CMP KINASE 2, MITOCHONDRIAL"/>
    <property type="match status" value="1"/>
</dbReference>
<dbReference type="Proteomes" id="UP000635726">
    <property type="component" value="Unassembled WGS sequence"/>
</dbReference>
<proteinExistence type="inferred from homology"/>
<organism evidence="13 14">
    <name type="scientific">Deinococcus aquiradiocola</name>
    <dbReference type="NCBI Taxonomy" id="393059"/>
    <lineage>
        <taxon>Bacteria</taxon>
        <taxon>Thermotogati</taxon>
        <taxon>Deinococcota</taxon>
        <taxon>Deinococci</taxon>
        <taxon>Deinococcales</taxon>
        <taxon>Deinococcaceae</taxon>
        <taxon>Deinococcus</taxon>
    </lineage>
</organism>
<dbReference type="SUPFAM" id="SSF52540">
    <property type="entry name" value="P-loop containing nucleoside triphosphate hydrolases"/>
    <property type="match status" value="1"/>
</dbReference>
<dbReference type="PROSITE" id="PS01331">
    <property type="entry name" value="THYMIDYLATE_KINASE"/>
    <property type="match status" value="1"/>
</dbReference>
<keyword evidence="8 11" id="KW-0067">ATP-binding</keyword>
<comment type="caution">
    <text evidence="13">The sequence shown here is derived from an EMBL/GenBank/DDBJ whole genome shotgun (WGS) entry which is preliminary data.</text>
</comment>
<dbReference type="InterPro" id="IPR018095">
    <property type="entry name" value="Thymidylate_kin_CS"/>
</dbReference>
<comment type="similarity">
    <text evidence="1 11">Belongs to the thymidylate kinase family.</text>
</comment>
<dbReference type="InterPro" id="IPR027417">
    <property type="entry name" value="P-loop_NTPase"/>
</dbReference>
<dbReference type="AlphaFoldDB" id="A0A917P5N1"/>
<keyword evidence="14" id="KW-1185">Reference proteome</keyword>
<reference evidence="13" key="1">
    <citation type="journal article" date="2014" name="Int. J. Syst. Evol. Microbiol.">
        <title>Complete genome sequence of Corynebacterium casei LMG S-19264T (=DSM 44701T), isolated from a smear-ripened cheese.</title>
        <authorList>
            <consortium name="US DOE Joint Genome Institute (JGI-PGF)"/>
            <person name="Walter F."/>
            <person name="Albersmeier A."/>
            <person name="Kalinowski J."/>
            <person name="Ruckert C."/>
        </authorList>
    </citation>
    <scope>NUCLEOTIDE SEQUENCE</scope>
    <source>
        <strain evidence="13">JCM 14371</strain>
    </source>
</reference>
<evidence type="ECO:0000256" key="8">
    <source>
        <dbReference type="ARBA" id="ARBA00022840"/>
    </source>
</evidence>